<evidence type="ECO:0000313" key="1">
    <source>
        <dbReference type="EMBL" id="GGH59463.1"/>
    </source>
</evidence>
<protein>
    <submittedName>
        <fullName evidence="1">Uncharacterized protein</fullName>
    </submittedName>
</protein>
<sequence>MKFRQFFYDEWLSDIEETSVKIQFLAALNPNIAVKNAKANT</sequence>
<proteinExistence type="predicted"/>
<comment type="caution">
    <text evidence="1">The sequence shown here is derived from an EMBL/GenBank/DDBJ whole genome shotgun (WGS) entry which is preliminary data.</text>
</comment>
<gene>
    <name evidence="1" type="ORF">GCM10008014_33110</name>
</gene>
<name>A0ABQ1ZDI6_9BACL</name>
<dbReference type="EMBL" id="BMFU01000004">
    <property type="protein sequence ID" value="GGH59463.1"/>
    <property type="molecule type" value="Genomic_DNA"/>
</dbReference>
<organism evidence="1 2">
    <name type="scientific">Paenibacillus silvae</name>
    <dbReference type="NCBI Taxonomy" id="1325358"/>
    <lineage>
        <taxon>Bacteria</taxon>
        <taxon>Bacillati</taxon>
        <taxon>Bacillota</taxon>
        <taxon>Bacilli</taxon>
        <taxon>Bacillales</taxon>
        <taxon>Paenibacillaceae</taxon>
        <taxon>Paenibacillus</taxon>
    </lineage>
</organism>
<evidence type="ECO:0000313" key="2">
    <source>
        <dbReference type="Proteomes" id="UP000652153"/>
    </source>
</evidence>
<keyword evidence="2" id="KW-1185">Reference proteome</keyword>
<accession>A0ABQ1ZDI6</accession>
<reference evidence="2" key="1">
    <citation type="journal article" date="2019" name="Int. J. Syst. Evol. Microbiol.">
        <title>The Global Catalogue of Microorganisms (GCM) 10K type strain sequencing project: providing services to taxonomists for standard genome sequencing and annotation.</title>
        <authorList>
            <consortium name="The Broad Institute Genomics Platform"/>
            <consortium name="The Broad Institute Genome Sequencing Center for Infectious Disease"/>
            <person name="Wu L."/>
            <person name="Ma J."/>
        </authorList>
    </citation>
    <scope>NUCLEOTIDE SEQUENCE [LARGE SCALE GENOMIC DNA]</scope>
    <source>
        <strain evidence="2">CGMCC 1.12770</strain>
    </source>
</reference>
<dbReference type="Proteomes" id="UP000652153">
    <property type="component" value="Unassembled WGS sequence"/>
</dbReference>